<evidence type="ECO:0000313" key="9">
    <source>
        <dbReference type="EMBL" id="NYD89099.1"/>
    </source>
</evidence>
<evidence type="ECO:0000259" key="8">
    <source>
        <dbReference type="Pfam" id="PF01435"/>
    </source>
</evidence>
<sequence length="481" mass="50563">MKKMILTAALLLASCSAPQNDTAPGVTEAERTYGAEQHPRLLAEFGGAYEHDEATYVRTVGARVAAAAGLESACTFTLVNSDVANAFAVPGCYIYVTRGLFAIVNSEAELASVLGHEVGHIVARHAQRQERRSLWRSLGVLAAGLTGSERLTRLAGQAAQYFTQRYSRGQEYQADALGVGYLQEAGYDVHAAAEMLESLGRNEAYTAKVQDGSDARSLPEWTLSHPLTRNRIDRAEQIAVETGLADNALPENEAAYLGAVDGMLFGDDPEQGFVSGRQFAHPVMRIGFEAPPGFTLTNSPQAIRLSGPGGVVGEFGGGRLSEAGVEAYAEALAAHIVGQAAATVVRSGQDVINGLPAAIVHITIQAQNGAVPLVIAAYDAGGGAAYHFIALAPAGSEGEAGLDRLFGSFRLLSVDEVARLRPRVIQTISVPPGNTSERVAGLMADPAPRDLFLMLNGLAAGQSPKAGTRVKIVRLAKDFAS</sequence>
<organism evidence="9 10">
    <name type="scientific">Sphingomonas melonis</name>
    <dbReference type="NCBI Taxonomy" id="152682"/>
    <lineage>
        <taxon>Bacteria</taxon>
        <taxon>Pseudomonadati</taxon>
        <taxon>Pseudomonadota</taxon>
        <taxon>Alphaproteobacteria</taxon>
        <taxon>Sphingomonadales</taxon>
        <taxon>Sphingomonadaceae</taxon>
        <taxon>Sphingomonas</taxon>
    </lineage>
</organism>
<feature type="domain" description="Peptidase M48" evidence="8">
    <location>
        <begin position="53"/>
        <end position="238"/>
    </location>
</feature>
<evidence type="ECO:0000256" key="3">
    <source>
        <dbReference type="ARBA" id="ARBA00022723"/>
    </source>
</evidence>
<reference evidence="9 10" key="1">
    <citation type="submission" date="2020-07" db="EMBL/GenBank/DDBJ databases">
        <authorList>
            <person name="Partida-Martinez L."/>
            <person name="Huntemann M."/>
            <person name="Clum A."/>
            <person name="Wang J."/>
            <person name="Palaniappan K."/>
            <person name="Ritter S."/>
            <person name="Chen I.-M."/>
            <person name="Stamatis D."/>
            <person name="Reddy T."/>
            <person name="O'Malley R."/>
            <person name="Daum C."/>
            <person name="Shapiro N."/>
            <person name="Ivanova N."/>
            <person name="Kyrpides N."/>
            <person name="Woyke T."/>
        </authorList>
    </citation>
    <scope>NUCLEOTIDE SEQUENCE [LARGE SCALE GENOMIC DNA]</scope>
    <source>
        <strain evidence="9 10">AS2.3</strain>
    </source>
</reference>
<evidence type="ECO:0000256" key="6">
    <source>
        <dbReference type="ARBA" id="ARBA00023049"/>
    </source>
</evidence>
<dbReference type="PROSITE" id="PS51257">
    <property type="entry name" value="PROKAR_LIPOPROTEIN"/>
    <property type="match status" value="1"/>
</dbReference>
<dbReference type="InterPro" id="IPR051156">
    <property type="entry name" value="Mito/Outer_Membr_Metalloprot"/>
</dbReference>
<dbReference type="EMBL" id="JACCBY010000001">
    <property type="protein sequence ID" value="NYD89099.1"/>
    <property type="molecule type" value="Genomic_DNA"/>
</dbReference>
<evidence type="ECO:0000313" key="10">
    <source>
        <dbReference type="Proteomes" id="UP000517753"/>
    </source>
</evidence>
<name>A0A7Y9FKT9_9SPHN</name>
<dbReference type="GO" id="GO:0016020">
    <property type="term" value="C:membrane"/>
    <property type="evidence" value="ECO:0007669"/>
    <property type="project" value="TreeGrafter"/>
</dbReference>
<keyword evidence="5" id="KW-0862">Zinc</keyword>
<keyword evidence="7" id="KW-0732">Signal</keyword>
<protein>
    <submittedName>
        <fullName evidence="9">Putative Zn-dependent protease</fullName>
    </submittedName>
</protein>
<evidence type="ECO:0000256" key="1">
    <source>
        <dbReference type="ARBA" id="ARBA00001947"/>
    </source>
</evidence>
<dbReference type="GO" id="GO:0046872">
    <property type="term" value="F:metal ion binding"/>
    <property type="evidence" value="ECO:0007669"/>
    <property type="project" value="UniProtKB-KW"/>
</dbReference>
<dbReference type="Gene3D" id="3.30.2010.10">
    <property type="entry name" value="Metalloproteases ('zincins'), catalytic domain"/>
    <property type="match status" value="1"/>
</dbReference>
<dbReference type="Proteomes" id="UP000517753">
    <property type="component" value="Unassembled WGS sequence"/>
</dbReference>
<reference evidence="9 10" key="2">
    <citation type="submission" date="2020-08" db="EMBL/GenBank/DDBJ databases">
        <title>The Agave Microbiome: Exploring the role of microbial communities in plant adaptations to desert environments.</title>
        <authorList>
            <person name="Partida-Martinez L.P."/>
        </authorList>
    </citation>
    <scope>NUCLEOTIDE SEQUENCE [LARGE SCALE GENOMIC DNA]</scope>
    <source>
        <strain evidence="9 10">AS2.3</strain>
    </source>
</reference>
<evidence type="ECO:0000256" key="4">
    <source>
        <dbReference type="ARBA" id="ARBA00022801"/>
    </source>
</evidence>
<keyword evidence="6" id="KW-0482">Metalloprotease</keyword>
<evidence type="ECO:0000256" key="2">
    <source>
        <dbReference type="ARBA" id="ARBA00022670"/>
    </source>
</evidence>
<dbReference type="Pfam" id="PF01435">
    <property type="entry name" value="Peptidase_M48"/>
    <property type="match status" value="1"/>
</dbReference>
<dbReference type="PANTHER" id="PTHR22726">
    <property type="entry name" value="METALLOENDOPEPTIDASE OMA1"/>
    <property type="match status" value="1"/>
</dbReference>
<dbReference type="RefSeq" id="WP_179507609.1">
    <property type="nucleotide sequence ID" value="NZ_JACCBY010000001.1"/>
</dbReference>
<keyword evidence="4" id="KW-0378">Hydrolase</keyword>
<comment type="caution">
    <text evidence="9">The sequence shown here is derived from an EMBL/GenBank/DDBJ whole genome shotgun (WGS) entry which is preliminary data.</text>
</comment>
<keyword evidence="2 9" id="KW-0645">Protease</keyword>
<dbReference type="GO" id="GO:0051603">
    <property type="term" value="P:proteolysis involved in protein catabolic process"/>
    <property type="evidence" value="ECO:0007669"/>
    <property type="project" value="TreeGrafter"/>
</dbReference>
<feature type="signal peptide" evidence="7">
    <location>
        <begin position="1"/>
        <end position="19"/>
    </location>
</feature>
<comment type="cofactor">
    <cofactor evidence="1">
        <name>Zn(2+)</name>
        <dbReference type="ChEBI" id="CHEBI:29105"/>
    </cofactor>
</comment>
<feature type="chain" id="PRO_5031118674" evidence="7">
    <location>
        <begin position="20"/>
        <end position="481"/>
    </location>
</feature>
<proteinExistence type="predicted"/>
<keyword evidence="3" id="KW-0479">Metal-binding</keyword>
<keyword evidence="10" id="KW-1185">Reference proteome</keyword>
<gene>
    <name evidence="9" type="ORF">HD841_000868</name>
</gene>
<dbReference type="PANTHER" id="PTHR22726:SF1">
    <property type="entry name" value="METALLOENDOPEPTIDASE OMA1, MITOCHONDRIAL"/>
    <property type="match status" value="1"/>
</dbReference>
<dbReference type="GO" id="GO:0004222">
    <property type="term" value="F:metalloendopeptidase activity"/>
    <property type="evidence" value="ECO:0007669"/>
    <property type="project" value="InterPro"/>
</dbReference>
<dbReference type="InterPro" id="IPR001915">
    <property type="entry name" value="Peptidase_M48"/>
</dbReference>
<evidence type="ECO:0000256" key="5">
    <source>
        <dbReference type="ARBA" id="ARBA00022833"/>
    </source>
</evidence>
<accession>A0A7Y9FKT9</accession>
<dbReference type="AlphaFoldDB" id="A0A7Y9FKT9"/>
<evidence type="ECO:0000256" key="7">
    <source>
        <dbReference type="SAM" id="SignalP"/>
    </source>
</evidence>
<dbReference type="CDD" id="cd07324">
    <property type="entry name" value="M48C_Oma1-like"/>
    <property type="match status" value="1"/>
</dbReference>